<sequence length="99" mass="10399">MVVNGGTHGFGVGMQVLVLVDPGSDPSTGERASGVIVAPGRQRAAAFISVWTEQLTTWIVEFDEPFTPPDGSGPHESAEVRETYLIPAPFAEASESVDA</sequence>
<dbReference type="Proteomes" id="UP000190827">
    <property type="component" value="Unassembled WGS sequence"/>
</dbReference>
<comment type="caution">
    <text evidence="1">The sequence shown here is derived from an EMBL/GenBank/DDBJ whole genome shotgun (WGS) entry which is preliminary data.</text>
</comment>
<accession>A0ABY1LQZ5</accession>
<name>A0ABY1LQZ5_9MICO</name>
<keyword evidence="2" id="KW-1185">Reference proteome</keyword>
<reference evidence="1 2" key="1">
    <citation type="submission" date="2017-02" db="EMBL/GenBank/DDBJ databases">
        <authorList>
            <person name="Varghese N."/>
            <person name="Submissions S."/>
        </authorList>
    </citation>
    <scope>NUCLEOTIDE SEQUENCE [LARGE SCALE GENOMIC DNA]</scope>
    <source>
        <strain evidence="1 2">VKM Ac-1787</strain>
    </source>
</reference>
<dbReference type="EMBL" id="FUZO01000003">
    <property type="protein sequence ID" value="SKC73926.1"/>
    <property type="molecule type" value="Genomic_DNA"/>
</dbReference>
<dbReference type="RefSeq" id="WP_079707238.1">
    <property type="nucleotide sequence ID" value="NZ_FUZO01000003.1"/>
</dbReference>
<evidence type="ECO:0000313" key="2">
    <source>
        <dbReference type="Proteomes" id="UP000190827"/>
    </source>
</evidence>
<organism evidence="1 2">
    <name type="scientific">Plantibacter cousiniae</name>
    <name type="common">nom. nud.</name>
    <dbReference type="NCBI Taxonomy" id="199709"/>
    <lineage>
        <taxon>Bacteria</taxon>
        <taxon>Bacillati</taxon>
        <taxon>Actinomycetota</taxon>
        <taxon>Actinomycetes</taxon>
        <taxon>Micrococcales</taxon>
        <taxon>Microbacteriaceae</taxon>
        <taxon>Plantibacter</taxon>
    </lineage>
</organism>
<gene>
    <name evidence="1" type="ORF">SAMN06295973_3578</name>
</gene>
<protein>
    <submittedName>
        <fullName evidence="1">Uncharacterized protein</fullName>
    </submittedName>
</protein>
<proteinExistence type="predicted"/>
<evidence type="ECO:0000313" key="1">
    <source>
        <dbReference type="EMBL" id="SKC73926.1"/>
    </source>
</evidence>